<evidence type="ECO:0000259" key="3">
    <source>
        <dbReference type="Pfam" id="PF14342"/>
    </source>
</evidence>
<feature type="transmembrane region" description="Helical" evidence="2">
    <location>
        <begin position="183"/>
        <end position="209"/>
    </location>
</feature>
<sequence>MDMNGREPYHETTALIALSGVFLGFGALCALLNIADIVWRKGWNSMMWIMIVVYPINAAYMGPLTLYLYWKYGRPSKPPKKGEDEEKGMQHDRAQMDHGNMPHSSNDEGNDHHTMHSPNDHRVPDLEKHHHDSHAGANSSPESTQHATRGMDHSTLADHAGHNMKEDSEGHHMHHHMDPSRPMWATVLIGVSHCGAGCVLGDLVGEWLIYGTGATINNHDIWPMLLVDYAFALLFGIVFQYFSIAPMGGEYGVKTLWRAAKADVLSLTGFEIGLFGWMVAFQVGIWGYRLEMTTWTYWWMMQVGMMVGFVTAVPVNWWLIGKGIKEPCA</sequence>
<feature type="transmembrane region" description="Helical" evidence="2">
    <location>
        <begin position="47"/>
        <end position="70"/>
    </location>
</feature>
<organism evidence="4 5">
    <name type="scientific">Aulographum hederae CBS 113979</name>
    <dbReference type="NCBI Taxonomy" id="1176131"/>
    <lineage>
        <taxon>Eukaryota</taxon>
        <taxon>Fungi</taxon>
        <taxon>Dikarya</taxon>
        <taxon>Ascomycota</taxon>
        <taxon>Pezizomycotina</taxon>
        <taxon>Dothideomycetes</taxon>
        <taxon>Pleosporomycetidae</taxon>
        <taxon>Aulographales</taxon>
        <taxon>Aulographaceae</taxon>
    </lineage>
</organism>
<keyword evidence="2" id="KW-0812">Transmembrane</keyword>
<feature type="domain" description="DUF4396" evidence="3">
    <location>
        <begin position="184"/>
        <end position="325"/>
    </location>
</feature>
<feature type="compositionally biased region" description="Polar residues" evidence="1">
    <location>
        <begin position="136"/>
        <end position="147"/>
    </location>
</feature>
<dbReference type="OrthoDB" id="5398702at2759"/>
<feature type="region of interest" description="Disordered" evidence="1">
    <location>
        <begin position="77"/>
        <end position="177"/>
    </location>
</feature>
<evidence type="ECO:0000256" key="2">
    <source>
        <dbReference type="SAM" id="Phobius"/>
    </source>
</evidence>
<keyword evidence="2" id="KW-0472">Membrane</keyword>
<name>A0A6G1H434_9PEZI</name>
<gene>
    <name evidence="4" type="ORF">K402DRAFT_403478</name>
</gene>
<feature type="transmembrane region" description="Helical" evidence="2">
    <location>
        <begin position="12"/>
        <end position="35"/>
    </location>
</feature>
<dbReference type="InterPro" id="IPR025509">
    <property type="entry name" value="DUF4396"/>
</dbReference>
<dbReference type="Proteomes" id="UP000800041">
    <property type="component" value="Unassembled WGS sequence"/>
</dbReference>
<accession>A0A6G1H434</accession>
<keyword evidence="5" id="KW-1185">Reference proteome</keyword>
<feature type="compositionally biased region" description="Basic and acidic residues" evidence="1">
    <location>
        <begin position="80"/>
        <end position="96"/>
    </location>
</feature>
<proteinExistence type="predicted"/>
<feature type="compositionally biased region" description="Basic and acidic residues" evidence="1">
    <location>
        <begin position="149"/>
        <end position="177"/>
    </location>
</feature>
<evidence type="ECO:0000256" key="1">
    <source>
        <dbReference type="SAM" id="MobiDB-lite"/>
    </source>
</evidence>
<dbReference type="Pfam" id="PF14342">
    <property type="entry name" value="DUF4396"/>
    <property type="match status" value="1"/>
</dbReference>
<keyword evidence="2" id="KW-1133">Transmembrane helix</keyword>
<evidence type="ECO:0000313" key="5">
    <source>
        <dbReference type="Proteomes" id="UP000800041"/>
    </source>
</evidence>
<feature type="transmembrane region" description="Helical" evidence="2">
    <location>
        <begin position="221"/>
        <end position="243"/>
    </location>
</feature>
<feature type="transmembrane region" description="Helical" evidence="2">
    <location>
        <begin position="297"/>
        <end position="320"/>
    </location>
</feature>
<evidence type="ECO:0000313" key="4">
    <source>
        <dbReference type="EMBL" id="KAF1987817.1"/>
    </source>
</evidence>
<feature type="compositionally biased region" description="Basic and acidic residues" evidence="1">
    <location>
        <begin position="105"/>
        <end position="134"/>
    </location>
</feature>
<protein>
    <recommendedName>
        <fullName evidence="3">DUF4396 domain-containing protein</fullName>
    </recommendedName>
</protein>
<reference evidence="4" key="1">
    <citation type="journal article" date="2020" name="Stud. Mycol.">
        <title>101 Dothideomycetes genomes: a test case for predicting lifestyles and emergence of pathogens.</title>
        <authorList>
            <person name="Haridas S."/>
            <person name="Albert R."/>
            <person name="Binder M."/>
            <person name="Bloem J."/>
            <person name="Labutti K."/>
            <person name="Salamov A."/>
            <person name="Andreopoulos B."/>
            <person name="Baker S."/>
            <person name="Barry K."/>
            <person name="Bills G."/>
            <person name="Bluhm B."/>
            <person name="Cannon C."/>
            <person name="Castanera R."/>
            <person name="Culley D."/>
            <person name="Daum C."/>
            <person name="Ezra D."/>
            <person name="Gonzalez J."/>
            <person name="Henrissat B."/>
            <person name="Kuo A."/>
            <person name="Liang C."/>
            <person name="Lipzen A."/>
            <person name="Lutzoni F."/>
            <person name="Magnuson J."/>
            <person name="Mondo S."/>
            <person name="Nolan M."/>
            <person name="Ohm R."/>
            <person name="Pangilinan J."/>
            <person name="Park H.-J."/>
            <person name="Ramirez L."/>
            <person name="Alfaro M."/>
            <person name="Sun H."/>
            <person name="Tritt A."/>
            <person name="Yoshinaga Y."/>
            <person name="Zwiers L.-H."/>
            <person name="Turgeon B."/>
            <person name="Goodwin S."/>
            <person name="Spatafora J."/>
            <person name="Crous P."/>
            <person name="Grigoriev I."/>
        </authorList>
    </citation>
    <scope>NUCLEOTIDE SEQUENCE</scope>
    <source>
        <strain evidence="4">CBS 113979</strain>
    </source>
</reference>
<feature type="transmembrane region" description="Helical" evidence="2">
    <location>
        <begin position="264"/>
        <end position="285"/>
    </location>
</feature>
<dbReference type="EMBL" id="ML977151">
    <property type="protein sequence ID" value="KAF1987817.1"/>
    <property type="molecule type" value="Genomic_DNA"/>
</dbReference>
<dbReference type="AlphaFoldDB" id="A0A6G1H434"/>